<dbReference type="InterPro" id="IPR019734">
    <property type="entry name" value="TPR_rpt"/>
</dbReference>
<protein>
    <recommendedName>
        <fullName evidence="2">peptidylprolyl isomerase</fullName>
        <ecNumber evidence="2">5.2.1.8</ecNumber>
    </recommendedName>
</protein>
<sequence length="209" mass="24362">MKIKISIIPIMLLILLWILSPQLKAVSIIEDEWIKVITANKEKLANSPDDIKARFRLAVAYANLGDLKSAMNELKNLQKLDGKKMTREIIREYELEYKKNTENLFTLNYLAFAYYANGQFNKSKIFFQKIIELDAENIWAYNYLALVQGILEDYDEAIKTLKKAIKIEKNNYTYLILGLIYYQKGQLFKAMWYMGKSGNIGLDFLNDES</sequence>
<feature type="repeat" description="TPR" evidence="5">
    <location>
        <begin position="138"/>
        <end position="171"/>
    </location>
</feature>
<dbReference type="InterPro" id="IPR050754">
    <property type="entry name" value="FKBP4/5/8-like"/>
</dbReference>
<organism evidence="6 7">
    <name type="scientific">Anoxybacter fermentans</name>
    <dbReference type="NCBI Taxonomy" id="1323375"/>
    <lineage>
        <taxon>Bacteria</taxon>
        <taxon>Bacillati</taxon>
        <taxon>Bacillota</taxon>
        <taxon>Clostridia</taxon>
        <taxon>Halanaerobiales</taxon>
        <taxon>Anoxybacter</taxon>
    </lineage>
</organism>
<dbReference type="Pfam" id="PF13181">
    <property type="entry name" value="TPR_8"/>
    <property type="match status" value="1"/>
</dbReference>
<keyword evidence="5" id="KW-0802">TPR repeat</keyword>
<dbReference type="PANTHER" id="PTHR46512:SF9">
    <property type="entry name" value="PEPTIDYLPROLYL ISOMERASE"/>
    <property type="match status" value="1"/>
</dbReference>
<evidence type="ECO:0000313" key="6">
    <source>
        <dbReference type="EMBL" id="AZR72797.1"/>
    </source>
</evidence>
<evidence type="ECO:0000256" key="3">
    <source>
        <dbReference type="ARBA" id="ARBA00023110"/>
    </source>
</evidence>
<name>A0A3S9SWT0_9FIRM</name>
<reference evidence="6 7" key="1">
    <citation type="submission" date="2016-07" db="EMBL/GenBank/DDBJ databases">
        <title>Genome and transcriptome analysis of iron-reducing fermentative bacteria Anoxybacter fermentans.</title>
        <authorList>
            <person name="Zeng X."/>
            <person name="Shao Z."/>
        </authorList>
    </citation>
    <scope>NUCLEOTIDE SEQUENCE [LARGE SCALE GENOMIC DNA]</scope>
    <source>
        <strain evidence="6 7">DY22613</strain>
    </source>
</reference>
<dbReference type="PROSITE" id="PS50005">
    <property type="entry name" value="TPR"/>
    <property type="match status" value="1"/>
</dbReference>
<keyword evidence="3" id="KW-0697">Rotamase</keyword>
<dbReference type="EC" id="5.2.1.8" evidence="2"/>
<evidence type="ECO:0000256" key="2">
    <source>
        <dbReference type="ARBA" id="ARBA00013194"/>
    </source>
</evidence>
<dbReference type="Proteomes" id="UP000267250">
    <property type="component" value="Chromosome"/>
</dbReference>
<dbReference type="OrthoDB" id="2112334at2"/>
<dbReference type="EMBL" id="CP016379">
    <property type="protein sequence ID" value="AZR72797.1"/>
    <property type="molecule type" value="Genomic_DNA"/>
</dbReference>
<evidence type="ECO:0000256" key="4">
    <source>
        <dbReference type="ARBA" id="ARBA00023235"/>
    </source>
</evidence>
<evidence type="ECO:0000256" key="1">
    <source>
        <dbReference type="ARBA" id="ARBA00000971"/>
    </source>
</evidence>
<dbReference type="Pfam" id="PF13431">
    <property type="entry name" value="TPR_17"/>
    <property type="match status" value="1"/>
</dbReference>
<keyword evidence="7" id="KW-1185">Reference proteome</keyword>
<evidence type="ECO:0000256" key="5">
    <source>
        <dbReference type="PROSITE-ProRule" id="PRU00339"/>
    </source>
</evidence>
<evidence type="ECO:0000313" key="7">
    <source>
        <dbReference type="Proteomes" id="UP000267250"/>
    </source>
</evidence>
<proteinExistence type="predicted"/>
<dbReference type="Gene3D" id="1.25.40.10">
    <property type="entry name" value="Tetratricopeptide repeat domain"/>
    <property type="match status" value="2"/>
</dbReference>
<dbReference type="KEGG" id="aft:BBF96_04950"/>
<dbReference type="PANTHER" id="PTHR46512">
    <property type="entry name" value="PEPTIDYLPROLYL ISOMERASE"/>
    <property type="match status" value="1"/>
</dbReference>
<gene>
    <name evidence="6" type="ORF">BBF96_04950</name>
</gene>
<comment type="catalytic activity">
    <reaction evidence="1">
        <text>[protein]-peptidylproline (omega=180) = [protein]-peptidylproline (omega=0)</text>
        <dbReference type="Rhea" id="RHEA:16237"/>
        <dbReference type="Rhea" id="RHEA-COMP:10747"/>
        <dbReference type="Rhea" id="RHEA-COMP:10748"/>
        <dbReference type="ChEBI" id="CHEBI:83833"/>
        <dbReference type="ChEBI" id="CHEBI:83834"/>
        <dbReference type="EC" id="5.2.1.8"/>
    </reaction>
</comment>
<dbReference type="GO" id="GO:0003755">
    <property type="term" value="F:peptidyl-prolyl cis-trans isomerase activity"/>
    <property type="evidence" value="ECO:0007669"/>
    <property type="project" value="UniProtKB-EC"/>
</dbReference>
<dbReference type="AlphaFoldDB" id="A0A3S9SWT0"/>
<dbReference type="RefSeq" id="WP_127016131.1">
    <property type="nucleotide sequence ID" value="NZ_CP016379.1"/>
</dbReference>
<dbReference type="SMART" id="SM00028">
    <property type="entry name" value="TPR"/>
    <property type="match status" value="3"/>
</dbReference>
<dbReference type="SUPFAM" id="SSF48452">
    <property type="entry name" value="TPR-like"/>
    <property type="match status" value="1"/>
</dbReference>
<keyword evidence="4" id="KW-0413">Isomerase</keyword>
<accession>A0A3S9SWT0</accession>
<dbReference type="InterPro" id="IPR011990">
    <property type="entry name" value="TPR-like_helical_dom_sf"/>
</dbReference>